<proteinExistence type="predicted"/>
<sequence>MKLTTLVSVALLALSVAAQNSGPNGKRTCIGGAHLLRVPEGSLRQLLQRLPGGRPQRYPQLYRPFLLMSRGPG</sequence>
<dbReference type="AlphaFoldDB" id="A0A163KVY9"/>
<gene>
    <name evidence="1" type="ORF">ST47_g1574</name>
</gene>
<dbReference type="Proteomes" id="UP000076837">
    <property type="component" value="Unassembled WGS sequence"/>
</dbReference>
<accession>A0A163KVY9</accession>
<keyword evidence="2" id="KW-1185">Reference proteome</keyword>
<dbReference type="GO" id="GO:0016787">
    <property type="term" value="F:hydrolase activity"/>
    <property type="evidence" value="ECO:0007669"/>
    <property type="project" value="UniProtKB-KW"/>
</dbReference>
<keyword evidence="1" id="KW-0378">Hydrolase</keyword>
<dbReference type="EMBL" id="JYNV01000073">
    <property type="protein sequence ID" value="KZM27290.1"/>
    <property type="molecule type" value="Genomic_DNA"/>
</dbReference>
<evidence type="ECO:0000313" key="1">
    <source>
        <dbReference type="EMBL" id="KZM27290.1"/>
    </source>
</evidence>
<evidence type="ECO:0000313" key="2">
    <source>
        <dbReference type="Proteomes" id="UP000076837"/>
    </source>
</evidence>
<name>A0A163KVY9_DIDRA</name>
<reference evidence="1 2" key="1">
    <citation type="journal article" date="2016" name="Sci. Rep.">
        <title>Draft genome sequencing and secretome analysis of fungal phytopathogen Ascochyta rabiei provides insight into the necrotrophic effector repertoire.</title>
        <authorList>
            <person name="Verma S."/>
            <person name="Gazara R.K."/>
            <person name="Nizam S."/>
            <person name="Parween S."/>
            <person name="Chattopadhyay D."/>
            <person name="Verma P.K."/>
        </authorList>
    </citation>
    <scope>NUCLEOTIDE SEQUENCE [LARGE SCALE GENOMIC DNA]</scope>
    <source>
        <strain evidence="1 2">ArDII</strain>
    </source>
</reference>
<organism evidence="1 2">
    <name type="scientific">Didymella rabiei</name>
    <name type="common">Chickpea ascochyta blight fungus</name>
    <name type="synonym">Mycosphaerella rabiei</name>
    <dbReference type="NCBI Taxonomy" id="5454"/>
    <lineage>
        <taxon>Eukaryota</taxon>
        <taxon>Fungi</taxon>
        <taxon>Dikarya</taxon>
        <taxon>Ascomycota</taxon>
        <taxon>Pezizomycotina</taxon>
        <taxon>Dothideomycetes</taxon>
        <taxon>Pleosporomycetidae</taxon>
        <taxon>Pleosporales</taxon>
        <taxon>Pleosporineae</taxon>
        <taxon>Didymellaceae</taxon>
        <taxon>Ascochyta</taxon>
    </lineage>
</organism>
<protein>
    <submittedName>
        <fullName evidence="1">Hydrolase</fullName>
    </submittedName>
</protein>
<comment type="caution">
    <text evidence="1">The sequence shown here is derived from an EMBL/GenBank/DDBJ whole genome shotgun (WGS) entry which is preliminary data.</text>
</comment>